<keyword evidence="2" id="KW-1185">Reference proteome</keyword>
<organism evidence="1 2">
    <name type="scientific">Ambrosiozyma monospora</name>
    <name type="common">Yeast</name>
    <name type="synonym">Endomycopsis monosporus</name>
    <dbReference type="NCBI Taxonomy" id="43982"/>
    <lineage>
        <taxon>Eukaryota</taxon>
        <taxon>Fungi</taxon>
        <taxon>Dikarya</taxon>
        <taxon>Ascomycota</taxon>
        <taxon>Saccharomycotina</taxon>
        <taxon>Pichiomycetes</taxon>
        <taxon>Pichiales</taxon>
        <taxon>Pichiaceae</taxon>
        <taxon>Ambrosiozyma</taxon>
    </lineage>
</organism>
<accession>A0ACB5T8N8</accession>
<protein>
    <submittedName>
        <fullName evidence="1">Unnamed protein product</fullName>
    </submittedName>
</protein>
<proteinExistence type="predicted"/>
<dbReference type="EMBL" id="BSXS01004772">
    <property type="protein sequence ID" value="GME83469.1"/>
    <property type="molecule type" value="Genomic_DNA"/>
</dbReference>
<name>A0ACB5T8N8_AMBMO</name>
<evidence type="ECO:0000313" key="2">
    <source>
        <dbReference type="Proteomes" id="UP001165064"/>
    </source>
</evidence>
<reference evidence="1" key="1">
    <citation type="submission" date="2023-04" db="EMBL/GenBank/DDBJ databases">
        <title>Ambrosiozyma monospora NBRC 10751.</title>
        <authorList>
            <person name="Ichikawa N."/>
            <person name="Sato H."/>
            <person name="Tonouchi N."/>
        </authorList>
    </citation>
    <scope>NUCLEOTIDE SEQUENCE</scope>
    <source>
        <strain evidence="1">NBRC 10751</strain>
    </source>
</reference>
<evidence type="ECO:0000313" key="1">
    <source>
        <dbReference type="EMBL" id="GME83469.1"/>
    </source>
</evidence>
<comment type="caution">
    <text evidence="1">The sequence shown here is derived from an EMBL/GenBank/DDBJ whole genome shotgun (WGS) entry which is preliminary data.</text>
</comment>
<sequence length="156" mass="17631">MFVSDPLHNGTNEICRKNGIPIIGYSPLGRGFLTGNIKSKADIDKGSILNWFGRFKDDETIKANFAVVELVTEYAKAKGVTNSQIALAWVRKHNQFPEKYARILPIPSSSNPKRNHENNTIVELTDIEFDAINEKLSKMKFVGTRYGEQDEQFLNV</sequence>
<dbReference type="Proteomes" id="UP001165064">
    <property type="component" value="Unassembled WGS sequence"/>
</dbReference>
<gene>
    <name evidence="1" type="ORF">Amon02_000619100</name>
</gene>